<evidence type="ECO:0000256" key="1">
    <source>
        <dbReference type="ARBA" id="ARBA00004429"/>
    </source>
</evidence>
<accession>A0A220VBE8</accession>
<feature type="transmembrane region" description="Helical" evidence="12">
    <location>
        <begin position="102"/>
        <end position="123"/>
    </location>
</feature>
<evidence type="ECO:0000256" key="4">
    <source>
        <dbReference type="ARBA" id="ARBA00022519"/>
    </source>
</evidence>
<dbReference type="GO" id="GO:0055085">
    <property type="term" value="P:transmembrane transport"/>
    <property type="evidence" value="ECO:0007669"/>
    <property type="project" value="InterPro"/>
</dbReference>
<evidence type="ECO:0000256" key="10">
    <source>
        <dbReference type="ARBA" id="ARBA00024202"/>
    </source>
</evidence>
<keyword evidence="4" id="KW-0997">Cell inner membrane</keyword>
<dbReference type="KEGG" id="pmai:CF386_00635"/>
<keyword evidence="3" id="KW-1003">Cell membrane</keyword>
<protein>
    <recommendedName>
        <fullName evidence="11">Oligopeptide transport system permease protein OppC</fullName>
    </recommendedName>
</protein>
<dbReference type="EMBL" id="CP022355">
    <property type="protein sequence ID" value="ASK77698.1"/>
    <property type="molecule type" value="Genomic_DNA"/>
</dbReference>
<organism evidence="14 15">
    <name type="scientific">Paraphotobacterium marinum</name>
    <dbReference type="NCBI Taxonomy" id="1755811"/>
    <lineage>
        <taxon>Bacteria</taxon>
        <taxon>Pseudomonadati</taxon>
        <taxon>Pseudomonadota</taxon>
        <taxon>Gammaproteobacteria</taxon>
        <taxon>Vibrionales</taxon>
        <taxon>Vibrionaceae</taxon>
        <taxon>Paraphotobacterium</taxon>
    </lineage>
</organism>
<dbReference type="NCBIfam" id="NF011935">
    <property type="entry name" value="PRK15406.1"/>
    <property type="match status" value="1"/>
</dbReference>
<dbReference type="InterPro" id="IPR035906">
    <property type="entry name" value="MetI-like_sf"/>
</dbReference>
<dbReference type="PANTHER" id="PTHR43386:SF2">
    <property type="entry name" value="OLIGOPEPTIDE TRANSPORT SYSTEM PERMEASE PROTEIN OPPC"/>
    <property type="match status" value="1"/>
</dbReference>
<dbReference type="OrthoDB" id="9805884at2"/>
<keyword evidence="6" id="KW-0571">Peptide transport</keyword>
<keyword evidence="5 12" id="KW-0812">Transmembrane</keyword>
<feature type="transmembrane region" description="Helical" evidence="12">
    <location>
        <begin position="135"/>
        <end position="157"/>
    </location>
</feature>
<sequence length="301" mass="32828">MLSKKKIESISNIAENTNLEVEGRSLWQDAKNRFVKNKAAMVSLFILLAITALVIIGPFLSKYGYAQTDWGAINQAPSMAHLFGTDTLGRDLFVRVCMGGRISLMVGVVGALVAVLVGTLYGAISGFVGGKVDSIMMRAVEILYSFPFMFFVILLTTFFGKNIILIFVAIGAVSWLDMARIVRGQTLGLKNKEFIEAAHVCGVSTFKIVVKHIVPNLLGVVVVYATLLVPGMILIESFLSFLGLGVQAPMSSWGTLLNQGQQTMEVAPYQLIIPAIFMVVTLFCFNFMGDGLRDALDPKDR</sequence>
<evidence type="ECO:0000256" key="11">
    <source>
        <dbReference type="ARBA" id="ARBA00072251"/>
    </source>
</evidence>
<evidence type="ECO:0000256" key="9">
    <source>
        <dbReference type="ARBA" id="ARBA00023136"/>
    </source>
</evidence>
<evidence type="ECO:0000256" key="3">
    <source>
        <dbReference type="ARBA" id="ARBA00022475"/>
    </source>
</evidence>
<keyword evidence="2 12" id="KW-0813">Transport</keyword>
<evidence type="ECO:0000313" key="15">
    <source>
        <dbReference type="Proteomes" id="UP000242175"/>
    </source>
</evidence>
<dbReference type="PANTHER" id="PTHR43386">
    <property type="entry name" value="OLIGOPEPTIDE TRANSPORT SYSTEM PERMEASE PROTEIN APPC"/>
    <property type="match status" value="1"/>
</dbReference>
<feature type="transmembrane region" description="Helical" evidence="12">
    <location>
        <begin position="163"/>
        <end position="182"/>
    </location>
</feature>
<dbReference type="PROSITE" id="PS50928">
    <property type="entry name" value="ABC_TM1"/>
    <property type="match status" value="1"/>
</dbReference>
<evidence type="ECO:0000313" key="14">
    <source>
        <dbReference type="EMBL" id="ASK77698.1"/>
    </source>
</evidence>
<evidence type="ECO:0000259" key="13">
    <source>
        <dbReference type="PROSITE" id="PS50928"/>
    </source>
</evidence>
<keyword evidence="9 12" id="KW-0472">Membrane</keyword>
<dbReference type="CDD" id="cd06261">
    <property type="entry name" value="TM_PBP2"/>
    <property type="match status" value="1"/>
</dbReference>
<dbReference type="Proteomes" id="UP000242175">
    <property type="component" value="Chromosome large"/>
</dbReference>
<dbReference type="RefSeq" id="WP_089072608.1">
    <property type="nucleotide sequence ID" value="NZ_CBCSAM010000001.1"/>
</dbReference>
<evidence type="ECO:0000256" key="2">
    <source>
        <dbReference type="ARBA" id="ARBA00022448"/>
    </source>
</evidence>
<feature type="transmembrane region" description="Helical" evidence="12">
    <location>
        <begin position="39"/>
        <end position="60"/>
    </location>
</feature>
<evidence type="ECO:0000256" key="6">
    <source>
        <dbReference type="ARBA" id="ARBA00022856"/>
    </source>
</evidence>
<dbReference type="AlphaFoldDB" id="A0A220VBE8"/>
<keyword evidence="7" id="KW-0653">Protein transport</keyword>
<keyword evidence="8 12" id="KW-1133">Transmembrane helix</keyword>
<name>A0A220VBE8_9GAMM</name>
<dbReference type="GO" id="GO:0015031">
    <property type="term" value="P:protein transport"/>
    <property type="evidence" value="ECO:0007669"/>
    <property type="project" value="UniProtKB-KW"/>
</dbReference>
<dbReference type="InterPro" id="IPR000515">
    <property type="entry name" value="MetI-like"/>
</dbReference>
<evidence type="ECO:0000256" key="7">
    <source>
        <dbReference type="ARBA" id="ARBA00022927"/>
    </source>
</evidence>
<dbReference type="Pfam" id="PF00528">
    <property type="entry name" value="BPD_transp_1"/>
    <property type="match status" value="1"/>
</dbReference>
<evidence type="ECO:0000256" key="12">
    <source>
        <dbReference type="RuleBase" id="RU363032"/>
    </source>
</evidence>
<gene>
    <name evidence="14" type="ORF">CF386_00635</name>
</gene>
<dbReference type="Pfam" id="PF12911">
    <property type="entry name" value="OppC_N"/>
    <property type="match status" value="1"/>
</dbReference>
<proteinExistence type="inferred from homology"/>
<evidence type="ECO:0000256" key="5">
    <source>
        <dbReference type="ARBA" id="ARBA00022692"/>
    </source>
</evidence>
<dbReference type="InterPro" id="IPR025966">
    <property type="entry name" value="OppC_N"/>
</dbReference>
<feature type="domain" description="ABC transmembrane type-1" evidence="13">
    <location>
        <begin position="100"/>
        <end position="289"/>
    </location>
</feature>
<dbReference type="GO" id="GO:0005886">
    <property type="term" value="C:plasma membrane"/>
    <property type="evidence" value="ECO:0007669"/>
    <property type="project" value="UniProtKB-SubCell"/>
</dbReference>
<dbReference type="GO" id="GO:0015833">
    <property type="term" value="P:peptide transport"/>
    <property type="evidence" value="ECO:0007669"/>
    <property type="project" value="UniProtKB-KW"/>
</dbReference>
<feature type="transmembrane region" description="Helical" evidence="12">
    <location>
        <begin position="266"/>
        <end position="289"/>
    </location>
</feature>
<keyword evidence="15" id="KW-1185">Reference proteome</keyword>
<reference evidence="14 15" key="1">
    <citation type="journal article" date="2016" name="Int. J. Syst. Evol. Microbiol.">
        <title>Paraphotobacterium marinum gen. nov., sp. nov., a member of the family Vibrionaceae, isolated from surface seawater.</title>
        <authorList>
            <person name="Huang Z."/>
            <person name="Dong C."/>
            <person name="Shao Z."/>
        </authorList>
    </citation>
    <scope>NUCLEOTIDE SEQUENCE [LARGE SCALE GENOMIC DNA]</scope>
    <source>
        <strain evidence="14 15">NSCS20N07D</strain>
    </source>
</reference>
<evidence type="ECO:0000256" key="8">
    <source>
        <dbReference type="ARBA" id="ARBA00022989"/>
    </source>
</evidence>
<dbReference type="Gene3D" id="1.10.3720.10">
    <property type="entry name" value="MetI-like"/>
    <property type="match status" value="1"/>
</dbReference>
<comment type="subcellular location">
    <subcellularLocation>
        <location evidence="1">Cell inner membrane</location>
        <topology evidence="1">Multi-pass membrane protein</topology>
    </subcellularLocation>
    <subcellularLocation>
        <location evidence="12">Cell membrane</location>
        <topology evidence="12">Multi-pass membrane protein</topology>
    </subcellularLocation>
</comment>
<dbReference type="SUPFAM" id="SSF161098">
    <property type="entry name" value="MetI-like"/>
    <property type="match status" value="1"/>
</dbReference>
<feature type="transmembrane region" description="Helical" evidence="12">
    <location>
        <begin position="217"/>
        <end position="246"/>
    </location>
</feature>
<comment type="similarity">
    <text evidence="10">Belongs to the binding-protein-dependent transport system permease family. OppBC subfamily.</text>
</comment>
<dbReference type="InterPro" id="IPR050366">
    <property type="entry name" value="BP-dependent_transpt_permease"/>
</dbReference>